<dbReference type="Proteomes" id="UP000321234">
    <property type="component" value="Unassembled WGS sequence"/>
</dbReference>
<dbReference type="RefSeq" id="WP_147928405.1">
    <property type="nucleotide sequence ID" value="NZ_VKAC01000018.1"/>
</dbReference>
<accession>A0A5C8Z3C5</accession>
<dbReference type="PROSITE" id="PS51857">
    <property type="entry name" value="CSD_2"/>
    <property type="match status" value="1"/>
</dbReference>
<dbReference type="InterPro" id="IPR011129">
    <property type="entry name" value="CSD"/>
</dbReference>
<dbReference type="InterPro" id="IPR050181">
    <property type="entry name" value="Cold_shock_domain"/>
</dbReference>
<dbReference type="Pfam" id="PF00313">
    <property type="entry name" value="CSD"/>
    <property type="match status" value="1"/>
</dbReference>
<keyword evidence="4" id="KW-1185">Reference proteome</keyword>
<evidence type="ECO:0000313" key="4">
    <source>
        <dbReference type="Proteomes" id="UP000321234"/>
    </source>
</evidence>
<dbReference type="SMART" id="SM00357">
    <property type="entry name" value="CSP"/>
    <property type="match status" value="1"/>
</dbReference>
<dbReference type="OrthoDB" id="7477356at2"/>
<dbReference type="InterPro" id="IPR019844">
    <property type="entry name" value="CSD_CS"/>
</dbReference>
<gene>
    <name evidence="3" type="ORF">FMM08_21520</name>
</gene>
<dbReference type="SUPFAM" id="SSF50249">
    <property type="entry name" value="Nucleic acid-binding proteins"/>
    <property type="match status" value="1"/>
</dbReference>
<dbReference type="EMBL" id="VKAC01000018">
    <property type="protein sequence ID" value="TXR51723.1"/>
    <property type="molecule type" value="Genomic_DNA"/>
</dbReference>
<organism evidence="3 4">
    <name type="scientific">Quadrisphaera setariae</name>
    <dbReference type="NCBI Taxonomy" id="2593304"/>
    <lineage>
        <taxon>Bacteria</taxon>
        <taxon>Bacillati</taxon>
        <taxon>Actinomycetota</taxon>
        <taxon>Actinomycetes</taxon>
        <taxon>Kineosporiales</taxon>
        <taxon>Kineosporiaceae</taxon>
        <taxon>Quadrisphaera</taxon>
    </lineage>
</organism>
<dbReference type="PRINTS" id="PR00050">
    <property type="entry name" value="COLDSHOCK"/>
</dbReference>
<reference evidence="3 4" key="1">
    <citation type="submission" date="2019-07" db="EMBL/GenBank/DDBJ databases">
        <title>Quadrisphaera sp. strain DD2A genome sequencing and assembly.</title>
        <authorList>
            <person name="Kim I."/>
        </authorList>
    </citation>
    <scope>NUCLEOTIDE SEQUENCE [LARGE SCALE GENOMIC DNA]</scope>
    <source>
        <strain evidence="3 4">DD2A</strain>
    </source>
</reference>
<dbReference type="CDD" id="cd04458">
    <property type="entry name" value="CSP_CDS"/>
    <property type="match status" value="1"/>
</dbReference>
<dbReference type="PROSITE" id="PS00352">
    <property type="entry name" value="CSD_1"/>
    <property type="match status" value="1"/>
</dbReference>
<comment type="subcellular location">
    <subcellularLocation>
        <location evidence="1">Cytoplasm</location>
    </subcellularLocation>
</comment>
<feature type="domain" description="CSD" evidence="2">
    <location>
        <begin position="1"/>
        <end position="64"/>
    </location>
</feature>
<dbReference type="PANTHER" id="PTHR11544">
    <property type="entry name" value="COLD SHOCK DOMAIN CONTAINING PROTEINS"/>
    <property type="match status" value="1"/>
</dbReference>
<name>A0A5C8Z3C5_9ACTN</name>
<protein>
    <submittedName>
        <fullName evidence="3">Cold shock domain-containing protein</fullName>
    </submittedName>
</protein>
<dbReference type="AlphaFoldDB" id="A0A5C8Z3C5"/>
<evidence type="ECO:0000313" key="3">
    <source>
        <dbReference type="EMBL" id="TXR51723.1"/>
    </source>
</evidence>
<evidence type="ECO:0000256" key="1">
    <source>
        <dbReference type="RuleBase" id="RU000408"/>
    </source>
</evidence>
<sequence length="127" mass="13558">MPTGKVKWFDAERGFGFLATDDGEEVFLHASALPSGTATVKQGARLEFGVADGRRGKQALSVKLLEPAHSVVAAQRKPAEDMVGIVEDLIKVLEGLSGQLRRGRYPDRASTGKVAAVLRKVADDLDA</sequence>
<dbReference type="GO" id="GO:0003676">
    <property type="term" value="F:nucleic acid binding"/>
    <property type="evidence" value="ECO:0007669"/>
    <property type="project" value="InterPro"/>
</dbReference>
<evidence type="ECO:0000259" key="2">
    <source>
        <dbReference type="PROSITE" id="PS51857"/>
    </source>
</evidence>
<proteinExistence type="predicted"/>
<dbReference type="InterPro" id="IPR012340">
    <property type="entry name" value="NA-bd_OB-fold"/>
</dbReference>
<dbReference type="GO" id="GO:0005737">
    <property type="term" value="C:cytoplasm"/>
    <property type="evidence" value="ECO:0007669"/>
    <property type="project" value="UniProtKB-SubCell"/>
</dbReference>
<comment type="caution">
    <text evidence="3">The sequence shown here is derived from an EMBL/GenBank/DDBJ whole genome shotgun (WGS) entry which is preliminary data.</text>
</comment>
<dbReference type="Gene3D" id="2.40.50.140">
    <property type="entry name" value="Nucleic acid-binding proteins"/>
    <property type="match status" value="1"/>
</dbReference>
<dbReference type="InterPro" id="IPR002059">
    <property type="entry name" value="CSP_DNA-bd"/>
</dbReference>